<dbReference type="Pfam" id="PF00581">
    <property type="entry name" value="Rhodanese"/>
    <property type="match status" value="1"/>
</dbReference>
<evidence type="ECO:0000256" key="6">
    <source>
        <dbReference type="RuleBase" id="RU003915"/>
    </source>
</evidence>
<dbReference type="FunFam" id="3.10.50.40:FF:000006">
    <property type="entry name" value="Peptidyl-prolyl cis-trans isomerase"/>
    <property type="match status" value="1"/>
</dbReference>
<accession>A0A3D9HRV3</accession>
<dbReference type="SUPFAM" id="SSF52821">
    <property type="entry name" value="Rhodanese/Cell cycle control phosphatase"/>
    <property type="match status" value="1"/>
</dbReference>
<keyword evidence="7" id="KW-0732">Signal</keyword>
<keyword evidence="3 5" id="KW-0697">Rotamase</keyword>
<gene>
    <name evidence="10" type="ORF">DFP90_102240</name>
</gene>
<sequence>MKFRNFLVALLAVAVMPVMGMAEETVTELQIEDTLVGTGEEAVLHSQVQVHYTGTLMDGTKFDSSLDRQQPFEFLIGFQQVIAGWEQGVQGMKVGGKRVLVIPPQLAYGERGAGEAIPPNATLRFEIELLAVEGPGYTNVDAATMRGLINKGAKMVDIRGSSEWTVTGVIEGASLLTAFGDNGRIQPGFPESFEAAVTREDKVVLIGSEDERSSLLALILVRQAGYPDVYNLTGGVSTWRRDGGDLIAPPATAEPEAGSQ</sequence>
<dbReference type="InterPro" id="IPR036873">
    <property type="entry name" value="Rhodanese-like_dom_sf"/>
</dbReference>
<dbReference type="RefSeq" id="WP_115935773.1">
    <property type="nucleotide sequence ID" value="NZ_QRDW01000002.1"/>
</dbReference>
<dbReference type="InterPro" id="IPR044609">
    <property type="entry name" value="FKBP2/11"/>
</dbReference>
<comment type="similarity">
    <text evidence="2 6">Belongs to the FKBP-type PPIase family.</text>
</comment>
<feature type="domain" description="Rhodanese" evidence="9">
    <location>
        <begin position="149"/>
        <end position="248"/>
    </location>
</feature>
<dbReference type="InterPro" id="IPR046357">
    <property type="entry name" value="PPIase_dom_sf"/>
</dbReference>
<dbReference type="GO" id="GO:0003755">
    <property type="term" value="F:peptidyl-prolyl cis-trans isomerase activity"/>
    <property type="evidence" value="ECO:0007669"/>
    <property type="project" value="UniProtKB-UniRule"/>
</dbReference>
<reference evidence="10 11" key="1">
    <citation type="submission" date="2018-07" db="EMBL/GenBank/DDBJ databases">
        <title>Genomic Encyclopedia of Type Strains, Phase III (KMG-III): the genomes of soil and plant-associated and newly described type strains.</title>
        <authorList>
            <person name="Whitman W."/>
        </authorList>
    </citation>
    <scope>NUCLEOTIDE SEQUENCE [LARGE SCALE GENOMIC DNA]</scope>
    <source>
        <strain evidence="10 11">CECT 8488</strain>
    </source>
</reference>
<name>A0A3D9HRV3_9PROT</name>
<feature type="signal peptide" evidence="7">
    <location>
        <begin position="1"/>
        <end position="22"/>
    </location>
</feature>
<keyword evidence="11" id="KW-1185">Reference proteome</keyword>
<evidence type="ECO:0000256" key="3">
    <source>
        <dbReference type="ARBA" id="ARBA00023110"/>
    </source>
</evidence>
<dbReference type="SUPFAM" id="SSF54534">
    <property type="entry name" value="FKBP-like"/>
    <property type="match status" value="1"/>
</dbReference>
<evidence type="ECO:0000256" key="4">
    <source>
        <dbReference type="ARBA" id="ARBA00023235"/>
    </source>
</evidence>
<evidence type="ECO:0000259" key="9">
    <source>
        <dbReference type="PROSITE" id="PS50206"/>
    </source>
</evidence>
<evidence type="ECO:0000256" key="7">
    <source>
        <dbReference type="SAM" id="SignalP"/>
    </source>
</evidence>
<evidence type="ECO:0000256" key="5">
    <source>
        <dbReference type="PROSITE-ProRule" id="PRU00277"/>
    </source>
</evidence>
<evidence type="ECO:0000313" key="10">
    <source>
        <dbReference type="EMBL" id="RED52222.1"/>
    </source>
</evidence>
<dbReference type="Proteomes" id="UP000256845">
    <property type="component" value="Unassembled WGS sequence"/>
</dbReference>
<evidence type="ECO:0000313" key="11">
    <source>
        <dbReference type="Proteomes" id="UP000256845"/>
    </source>
</evidence>
<dbReference type="EC" id="5.2.1.8" evidence="6"/>
<keyword evidence="4 5" id="KW-0413">Isomerase</keyword>
<evidence type="ECO:0000259" key="8">
    <source>
        <dbReference type="PROSITE" id="PS50059"/>
    </source>
</evidence>
<dbReference type="AlphaFoldDB" id="A0A3D9HRV3"/>
<organism evidence="10 11">
    <name type="scientific">Aestuariispira insulae</name>
    <dbReference type="NCBI Taxonomy" id="1461337"/>
    <lineage>
        <taxon>Bacteria</taxon>
        <taxon>Pseudomonadati</taxon>
        <taxon>Pseudomonadota</taxon>
        <taxon>Alphaproteobacteria</taxon>
        <taxon>Rhodospirillales</taxon>
        <taxon>Kiloniellaceae</taxon>
        <taxon>Aestuariispira</taxon>
    </lineage>
</organism>
<dbReference type="OrthoDB" id="9812109at2"/>
<evidence type="ECO:0000256" key="1">
    <source>
        <dbReference type="ARBA" id="ARBA00000971"/>
    </source>
</evidence>
<dbReference type="InterPro" id="IPR001179">
    <property type="entry name" value="PPIase_FKBP_dom"/>
</dbReference>
<dbReference type="PANTHER" id="PTHR45779:SF7">
    <property type="entry name" value="PEPTIDYLPROLYL ISOMERASE"/>
    <property type="match status" value="1"/>
</dbReference>
<dbReference type="Pfam" id="PF00254">
    <property type="entry name" value="FKBP_C"/>
    <property type="match status" value="1"/>
</dbReference>
<proteinExistence type="inferred from homology"/>
<feature type="domain" description="PPIase FKBP-type" evidence="8">
    <location>
        <begin position="45"/>
        <end position="133"/>
    </location>
</feature>
<dbReference type="InterPro" id="IPR001763">
    <property type="entry name" value="Rhodanese-like_dom"/>
</dbReference>
<dbReference type="Gene3D" id="3.10.50.40">
    <property type="match status" value="1"/>
</dbReference>
<feature type="chain" id="PRO_5017534125" description="Peptidyl-prolyl cis-trans isomerase" evidence="7">
    <location>
        <begin position="23"/>
        <end position="260"/>
    </location>
</feature>
<protein>
    <recommendedName>
        <fullName evidence="6">Peptidyl-prolyl cis-trans isomerase</fullName>
        <ecNumber evidence="6">5.2.1.8</ecNumber>
    </recommendedName>
</protein>
<dbReference type="PANTHER" id="PTHR45779">
    <property type="entry name" value="PEPTIDYLPROLYL ISOMERASE"/>
    <property type="match status" value="1"/>
</dbReference>
<dbReference type="SMART" id="SM00450">
    <property type="entry name" value="RHOD"/>
    <property type="match status" value="1"/>
</dbReference>
<comment type="caution">
    <text evidence="10">The sequence shown here is derived from an EMBL/GenBank/DDBJ whole genome shotgun (WGS) entry which is preliminary data.</text>
</comment>
<dbReference type="PROSITE" id="PS50206">
    <property type="entry name" value="RHODANESE_3"/>
    <property type="match status" value="1"/>
</dbReference>
<comment type="catalytic activity">
    <reaction evidence="1 5 6">
        <text>[protein]-peptidylproline (omega=180) = [protein]-peptidylproline (omega=0)</text>
        <dbReference type="Rhea" id="RHEA:16237"/>
        <dbReference type="Rhea" id="RHEA-COMP:10747"/>
        <dbReference type="Rhea" id="RHEA-COMP:10748"/>
        <dbReference type="ChEBI" id="CHEBI:83833"/>
        <dbReference type="ChEBI" id="CHEBI:83834"/>
        <dbReference type="EC" id="5.2.1.8"/>
    </reaction>
</comment>
<dbReference type="PROSITE" id="PS50059">
    <property type="entry name" value="FKBP_PPIASE"/>
    <property type="match status" value="1"/>
</dbReference>
<dbReference type="EMBL" id="QRDW01000002">
    <property type="protein sequence ID" value="RED52222.1"/>
    <property type="molecule type" value="Genomic_DNA"/>
</dbReference>
<dbReference type="CDD" id="cd00158">
    <property type="entry name" value="RHOD"/>
    <property type="match status" value="1"/>
</dbReference>
<dbReference type="Gene3D" id="3.40.250.10">
    <property type="entry name" value="Rhodanese-like domain"/>
    <property type="match status" value="1"/>
</dbReference>
<evidence type="ECO:0000256" key="2">
    <source>
        <dbReference type="ARBA" id="ARBA00006577"/>
    </source>
</evidence>